<dbReference type="RefSeq" id="WP_344020794.1">
    <property type="nucleotide sequence ID" value="NZ_BAAABX010000010.1"/>
</dbReference>
<dbReference type="EMBL" id="BAAABX010000010">
    <property type="protein sequence ID" value="GAA0393472.1"/>
    <property type="molecule type" value="Genomic_DNA"/>
</dbReference>
<comment type="caution">
    <text evidence="2">The sequence shown here is derived from an EMBL/GenBank/DDBJ whole genome shotgun (WGS) entry which is preliminary data.</text>
</comment>
<dbReference type="InterPro" id="IPR032710">
    <property type="entry name" value="NTF2-like_dom_sf"/>
</dbReference>
<reference evidence="2 3" key="1">
    <citation type="journal article" date="2019" name="Int. J. Syst. Evol. Microbiol.">
        <title>The Global Catalogue of Microorganisms (GCM) 10K type strain sequencing project: providing services to taxonomists for standard genome sequencing and annotation.</title>
        <authorList>
            <consortium name="The Broad Institute Genomics Platform"/>
            <consortium name="The Broad Institute Genome Sequencing Center for Infectious Disease"/>
            <person name="Wu L."/>
            <person name="Ma J."/>
        </authorList>
    </citation>
    <scope>NUCLEOTIDE SEQUENCE [LARGE SCALE GENOMIC DNA]</scope>
    <source>
        <strain evidence="2 3">JCM 4788</strain>
    </source>
</reference>
<evidence type="ECO:0000313" key="3">
    <source>
        <dbReference type="Proteomes" id="UP001500879"/>
    </source>
</evidence>
<dbReference type="PANTHER" id="PTHR41252:SF1">
    <property type="entry name" value="BLR2505 PROTEIN"/>
    <property type="match status" value="1"/>
</dbReference>
<dbReference type="InterPro" id="IPR037401">
    <property type="entry name" value="SnoaL-like"/>
</dbReference>
<feature type="domain" description="SnoaL-like" evidence="1">
    <location>
        <begin position="7"/>
        <end position="110"/>
    </location>
</feature>
<dbReference type="Pfam" id="PF12680">
    <property type="entry name" value="SnoaL_2"/>
    <property type="match status" value="1"/>
</dbReference>
<keyword evidence="3" id="KW-1185">Reference proteome</keyword>
<name>A0ABN0YF21_9ACTN</name>
<proteinExistence type="predicted"/>
<dbReference type="SUPFAM" id="SSF54427">
    <property type="entry name" value="NTF2-like"/>
    <property type="match status" value="1"/>
</dbReference>
<evidence type="ECO:0000313" key="2">
    <source>
        <dbReference type="EMBL" id="GAA0393472.1"/>
    </source>
</evidence>
<dbReference type="Gene3D" id="3.10.450.50">
    <property type="match status" value="1"/>
</dbReference>
<gene>
    <name evidence="2" type="ORF">GCM10010357_12860</name>
</gene>
<organism evidence="2 3">
    <name type="scientific">Streptomyces luteireticuli</name>
    <dbReference type="NCBI Taxonomy" id="173858"/>
    <lineage>
        <taxon>Bacteria</taxon>
        <taxon>Bacillati</taxon>
        <taxon>Actinomycetota</taxon>
        <taxon>Actinomycetes</taxon>
        <taxon>Kitasatosporales</taxon>
        <taxon>Streptomycetaceae</taxon>
        <taxon>Streptomyces</taxon>
    </lineage>
</organism>
<accession>A0ABN0YF21</accession>
<protein>
    <recommendedName>
        <fullName evidence="1">SnoaL-like domain-containing protein</fullName>
    </recommendedName>
</protein>
<sequence length="126" mass="14181">MSDADVVRRMYAAKGDREVLRSVIAEDAEYDIAEGFPNGGVYHGLDSIVDDFFSFTGDFDEFRAEGDEFWEADGTVFVLGRYRGRARSTGAPFTSRFAHVFTLRDGRIVRLRQTTDTVQIARALGR</sequence>
<evidence type="ECO:0000259" key="1">
    <source>
        <dbReference type="Pfam" id="PF12680"/>
    </source>
</evidence>
<dbReference type="PANTHER" id="PTHR41252">
    <property type="entry name" value="BLR2505 PROTEIN"/>
    <property type="match status" value="1"/>
</dbReference>
<dbReference type="Proteomes" id="UP001500879">
    <property type="component" value="Unassembled WGS sequence"/>
</dbReference>